<dbReference type="EMBL" id="JBBHLI010000001">
    <property type="protein sequence ID" value="MEK9499968.1"/>
    <property type="molecule type" value="Genomic_DNA"/>
</dbReference>
<keyword evidence="3" id="KW-1185">Reference proteome</keyword>
<name>A0ABU9E5H4_9BACT</name>
<evidence type="ECO:0000313" key="2">
    <source>
        <dbReference type="EMBL" id="MEK9499968.1"/>
    </source>
</evidence>
<sequence>MPHTEETTDDEVSGLDTLLDRLAQAAADGGSLSVGSAMDVVGRRSFGPILLLAGLVAIAPLVGDIPGIPTSMGLIVLLSVVQILFGRDSIWIPGWIERRSASEEKVARAIDWLRSPAGFLDRVTRPRLRLLVEGRGSLLIALACVLIALSMPFLEFVPFSSTGAAAGLVAFGLALVARDGLVAAVAFVLTALTYGVVGWVVFG</sequence>
<evidence type="ECO:0000256" key="1">
    <source>
        <dbReference type="SAM" id="Phobius"/>
    </source>
</evidence>
<keyword evidence="1" id="KW-1133">Transmembrane helix</keyword>
<dbReference type="Proteomes" id="UP001484239">
    <property type="component" value="Unassembled WGS sequence"/>
</dbReference>
<gene>
    <name evidence="2" type="ORF">WI372_03090</name>
</gene>
<evidence type="ECO:0000313" key="3">
    <source>
        <dbReference type="Proteomes" id="UP001484239"/>
    </source>
</evidence>
<feature type="transmembrane region" description="Helical" evidence="1">
    <location>
        <begin position="45"/>
        <end position="62"/>
    </location>
</feature>
<reference evidence="2 3" key="1">
    <citation type="submission" date="2024-02" db="EMBL/GenBank/DDBJ databases">
        <title>A novel Gemmatimonadota bacterium.</title>
        <authorList>
            <person name="Du Z.-J."/>
            <person name="Ye Y.-Q."/>
        </authorList>
    </citation>
    <scope>NUCLEOTIDE SEQUENCE [LARGE SCALE GENOMIC DNA]</scope>
    <source>
        <strain evidence="2 3">DH-20</strain>
    </source>
</reference>
<feature type="transmembrane region" description="Helical" evidence="1">
    <location>
        <begin position="181"/>
        <end position="202"/>
    </location>
</feature>
<keyword evidence="1" id="KW-0812">Transmembrane</keyword>
<keyword evidence="1" id="KW-0472">Membrane</keyword>
<protein>
    <submittedName>
        <fullName evidence="2">Exopolysaccharide biosynthesis protein</fullName>
    </submittedName>
</protein>
<dbReference type="PIRSF" id="PIRSF033239">
    <property type="entry name" value="ExoD"/>
    <property type="match status" value="1"/>
</dbReference>
<organism evidence="2 3">
    <name type="scientific">Gaopeijia maritima</name>
    <dbReference type="NCBI Taxonomy" id="3119007"/>
    <lineage>
        <taxon>Bacteria</taxon>
        <taxon>Pseudomonadati</taxon>
        <taxon>Gemmatimonadota</taxon>
        <taxon>Longimicrobiia</taxon>
        <taxon>Gaopeijiales</taxon>
        <taxon>Gaopeijiaceae</taxon>
        <taxon>Gaopeijia</taxon>
    </lineage>
</organism>
<proteinExistence type="predicted"/>
<comment type="caution">
    <text evidence="2">The sequence shown here is derived from an EMBL/GenBank/DDBJ whole genome shotgun (WGS) entry which is preliminary data.</text>
</comment>
<dbReference type="RefSeq" id="WP_405277848.1">
    <property type="nucleotide sequence ID" value="NZ_JBBHLI010000001.1"/>
</dbReference>
<accession>A0ABU9E5H4</accession>
<feature type="transmembrane region" description="Helical" evidence="1">
    <location>
        <begin position="130"/>
        <end position="150"/>
    </location>
</feature>
<dbReference type="Pfam" id="PF06055">
    <property type="entry name" value="ExoD"/>
    <property type="match status" value="1"/>
</dbReference>
<dbReference type="InterPro" id="IPR010331">
    <property type="entry name" value="ExoD"/>
</dbReference>
<dbReference type="PANTHER" id="PTHR41795:SF1">
    <property type="entry name" value="EXOPOLYSACCHARIDE SYNTHESIS PROTEIN"/>
    <property type="match status" value="1"/>
</dbReference>
<feature type="transmembrane region" description="Helical" evidence="1">
    <location>
        <begin position="68"/>
        <end position="85"/>
    </location>
</feature>
<dbReference type="PANTHER" id="PTHR41795">
    <property type="entry name" value="EXOPOLYSACCHARIDE SYNTHESIS PROTEIN"/>
    <property type="match status" value="1"/>
</dbReference>